<evidence type="ECO:0000256" key="4">
    <source>
        <dbReference type="SAM" id="Coils"/>
    </source>
</evidence>
<feature type="coiled-coil region" evidence="4">
    <location>
        <begin position="21"/>
        <end position="48"/>
    </location>
</feature>
<reference evidence="7" key="1">
    <citation type="submission" date="2017-12" db="EMBL/GenBank/DDBJ databases">
        <title>Gene loss provides genomic basis for host adaptation in cereal stripe rust fungi.</title>
        <authorList>
            <person name="Xia C."/>
        </authorList>
    </citation>
    <scope>NUCLEOTIDE SEQUENCE [LARGE SCALE GENOMIC DNA]</scope>
    <source>
        <strain evidence="7">93-210</strain>
    </source>
</reference>
<feature type="region of interest" description="Disordered" evidence="5">
    <location>
        <begin position="180"/>
        <end position="277"/>
    </location>
</feature>
<evidence type="ECO:0000256" key="5">
    <source>
        <dbReference type="SAM" id="MobiDB-lite"/>
    </source>
</evidence>
<dbReference type="GO" id="GO:0005856">
    <property type="term" value="C:cytoskeleton"/>
    <property type="evidence" value="ECO:0007669"/>
    <property type="project" value="UniProtKB-SubCell"/>
</dbReference>
<dbReference type="EMBL" id="PKSL01000087">
    <property type="protein sequence ID" value="POW06349.1"/>
    <property type="molecule type" value="Genomic_DNA"/>
</dbReference>
<organism evidence="7 8">
    <name type="scientific">Puccinia striiformis</name>
    <dbReference type="NCBI Taxonomy" id="27350"/>
    <lineage>
        <taxon>Eukaryota</taxon>
        <taxon>Fungi</taxon>
        <taxon>Dikarya</taxon>
        <taxon>Basidiomycota</taxon>
        <taxon>Pucciniomycotina</taxon>
        <taxon>Pucciniomycetes</taxon>
        <taxon>Pucciniales</taxon>
        <taxon>Pucciniaceae</taxon>
        <taxon>Puccinia</taxon>
    </lineage>
</organism>
<feature type="compositionally biased region" description="Polar residues" evidence="5">
    <location>
        <begin position="263"/>
        <end position="272"/>
    </location>
</feature>
<accession>A0A2S4V9Z5</accession>
<evidence type="ECO:0000256" key="1">
    <source>
        <dbReference type="ARBA" id="ARBA00004245"/>
    </source>
</evidence>
<dbReference type="Gene3D" id="3.30.920.20">
    <property type="entry name" value="Gas2-like domain"/>
    <property type="match status" value="1"/>
</dbReference>
<keyword evidence="3" id="KW-0206">Cytoskeleton</keyword>
<keyword evidence="2" id="KW-0963">Cytoplasm</keyword>
<proteinExistence type="predicted"/>
<keyword evidence="4" id="KW-0175">Coiled coil</keyword>
<dbReference type="SUPFAM" id="SSF143575">
    <property type="entry name" value="GAS2 domain-like"/>
    <property type="match status" value="1"/>
</dbReference>
<dbReference type="InterPro" id="IPR003108">
    <property type="entry name" value="GAR_dom"/>
</dbReference>
<dbReference type="VEuPathDB" id="FungiDB:PSTT_09050"/>
<feature type="domain" description="GAR" evidence="6">
    <location>
        <begin position="1925"/>
        <end position="2002"/>
    </location>
</feature>
<feature type="compositionally biased region" description="Low complexity" evidence="5">
    <location>
        <begin position="2142"/>
        <end position="2153"/>
    </location>
</feature>
<feature type="compositionally biased region" description="Low complexity" evidence="5">
    <location>
        <begin position="1907"/>
        <end position="1918"/>
    </location>
</feature>
<feature type="region of interest" description="Disordered" evidence="5">
    <location>
        <begin position="2142"/>
        <end position="2189"/>
    </location>
</feature>
<feature type="compositionally biased region" description="Low complexity" evidence="5">
    <location>
        <begin position="2031"/>
        <end position="2049"/>
    </location>
</feature>
<sequence>MTVTANDSSNAHSEDKSTKLNNQLVELLEGLNDRKSRIDEQVKFLSNLPKILPFEPLPPEPSNVSRKTWEGWWLEHDRIEQEAGFFREDEFALMKKVAMSKTTNMSREDTDLVGLTLGTLEAFSKLEHLLRSRRKQLQTLDLRIKWDQQTSKVWKDLAELETQLPILLSKIRWAPPSVNVDQQHHSGIASTSPNSSPFPPPASIMTSSHPTTPTTSQSSRNPLSRSLQSRNQVDDCHQDSPRIFSLPRSSTNAERPDADLASSCHSEPSTGISLNNSSSLSGLLRQLQHDKSSSKHRNTISCVRTTSAPAYKSIFASSPTLPSSYSSAQSRAMRIQSLTLQLSSISTKFHTLNRSIVPTSTTIDKLIDSGLHVPEIFLDLQDKLEAAVRLLQPTETSKFCAALMEQHREADDIWFSLFHLGREIEASKREIDCLLTAAQIDPLRLVDCKRQFDQLSKKYEAQHLRTRLRILPTHSNYPDQPEINQLLIENLQHASRRVKTQIDRLNESVEVYKFATEALEESKVLRSSMEESKHKLSTFIKAVESLNEAHPHRPWLMNGPDCLGVNDKEKEYEIEWGKIIIEMKENFLAAANLLENANAVLKKLNAPGGDPNVRSNFCQVRDVLRDYLHRAQLISTSKEQSVLELKKVRTSWTKILETQSEVGRLRDQLVLDAHREKWRMPKVSPTSPIISNEDSHRQCIPSVQSTSPRGFPSLEQLRCPEALSANLFLSRQDAQHYVSQSLQPLVDSTLADLTRQHQHRAVHQHIMKTFDELRSVQVPQLVKLEETVELVRSQASQVRKVESEYDGKVIEGGRWMKRVQDLIDVELERTYDEADNPTGPTDSEARMIEKSRQTQTLAQLAKYLGTLDQFCNSLSNRIPFINASHSDTLALQNGRVVLHCQAHDDSVRSHLNGLSMYLMGLKDQISNESSLLEWINSPHVKKFKQAVDDVRKEIQTTDVELQTFKAEIERLNNLIVEYLKSDVYEPFLSDDQIEQTLDKPLQQLTATLDEIESQLSRSASVHLEAFIASCPSSVSSGAFKPDQFIIPKQMSHHQLQSLYNQTRRELEGIHLLAGKFKNETNLRRKNEVSWRQEWAQSIDELAKECSKLDAGIVSIESESTQLAHEAVEWEQNQFKAMGSEKLAEVDDPLPEYLDDLASRESRLSESKNALATIQENVDLVVQRATAVKVDIEDRLPAFLHLTTDLFTLLDQLKCQCAKSHGVELQISLSGARLKTDVEHFMEEYKRRLDWKDHCLKITDSELQVVDQSLAAFDETFDQFTNSWHSLTEGETIDETNTVFRTLLDFSRTLNHHRTTELHMMQSHLEVARTKLSSIRQEVEDLSSNDVPHVYLSKAEAEVDNKFQELRRRFRHLEAAENKLSTLLCRVDSKQQSCLEDQLERTIISKHYDTEQARLTDWGRVNLDCFINLVQNEGQQIEHLLADHELLPPQDPTVGLLESLATSAPSISTLADIGSNMKDQVMRIEDLVKSSSDMTQRLAILGATQTQLVATIVNFEQTLPAQCSKQLEDILKRQGLEAEDGAPNRFEVASTKLDEIHSTLEVLDCALEVRLETAKENLRIIQNEMGKLNGLSSFCDRLNQLDLDRWVDVEANSQYSPLPTQDVLDQAQQVLDEAEDEIKEISTKVLDQSCLQDALDLFEDRKRKATIMSHLVVFKSKISDCDQSFSALIDTLDIRRSDTAELKIKNTTNSARAAFDALLKASESITNEPRVEYHLTRSRHTWEELESIVKENKGDQQKDLRRSTNRPGNQLSKSTRHPNLPKSRLVNDSDKRSSINSSPSFVLPRVKHSSDHYMNQPDSPTVSNSQGGFMGSPSYMNSRRHVQPSPDSCQDRSSKVLPNSQSNTATFPTRSMSRQSTVGTKGNTSSVRERHRLHSMQTTPIRPSSKLSTSRTAANSNNSPALYKPQANRNIDKLVGNVVNRLASNQLRVHVAPAEGWEDNSGMYWIGEKIYFCRILRSQTVMVRIGGGWSELSAFLMEHLRLHTTENAPQVQLRTAEGSERVVSREHRRRPSSGLASSSVLSSHGSCESSPRQTVNDGRMTDSTTSTPTSSLATVLITTPQEIRSSSTSSSIERVINLSNSTSPSSFLSTPTGTIQMFLRKADNRHHPANNYIHTAITNDTISSNITTTPTDSSFKINRPHHSPNSGSPSNNLNISTNSSKNPNLPLWRP</sequence>
<feature type="compositionally biased region" description="Low complexity" evidence="5">
    <location>
        <begin position="206"/>
        <end position="219"/>
    </location>
</feature>
<dbReference type="SMART" id="SM00243">
    <property type="entry name" value="GAS2"/>
    <property type="match status" value="1"/>
</dbReference>
<feature type="compositionally biased region" description="Basic and acidic residues" evidence="5">
    <location>
        <begin position="1748"/>
        <end position="1761"/>
    </location>
</feature>
<feature type="compositionally biased region" description="Polar residues" evidence="5">
    <location>
        <begin position="220"/>
        <end position="231"/>
    </location>
</feature>
<evidence type="ECO:0000256" key="3">
    <source>
        <dbReference type="ARBA" id="ARBA00023212"/>
    </source>
</evidence>
<comment type="subcellular location">
    <subcellularLocation>
        <location evidence="1">Cytoplasm</location>
        <location evidence="1">Cytoskeleton</location>
    </subcellularLocation>
</comment>
<dbReference type="Pfam" id="PF02187">
    <property type="entry name" value="GAS2"/>
    <property type="match status" value="1"/>
</dbReference>
<evidence type="ECO:0000259" key="6">
    <source>
        <dbReference type="PROSITE" id="PS51460"/>
    </source>
</evidence>
<evidence type="ECO:0000313" key="8">
    <source>
        <dbReference type="Proteomes" id="UP000239156"/>
    </source>
</evidence>
<feature type="region of interest" description="Disordered" evidence="5">
    <location>
        <begin position="2007"/>
        <end position="2072"/>
    </location>
</feature>
<name>A0A2S4V9Z5_9BASI</name>
<dbReference type="InterPro" id="IPR036534">
    <property type="entry name" value="GAR_dom_sf"/>
</dbReference>
<feature type="compositionally biased region" description="Polar residues" evidence="5">
    <location>
        <begin position="1894"/>
        <end position="1906"/>
    </location>
</feature>
<feature type="compositionally biased region" description="Polar residues" evidence="5">
    <location>
        <begin position="1855"/>
        <end position="1885"/>
    </location>
</feature>
<dbReference type="GO" id="GO:0008017">
    <property type="term" value="F:microtubule binding"/>
    <property type="evidence" value="ECO:0007669"/>
    <property type="project" value="InterPro"/>
</dbReference>
<feature type="compositionally biased region" description="Low complexity" evidence="5">
    <location>
        <begin position="2060"/>
        <end position="2072"/>
    </location>
</feature>
<evidence type="ECO:0000256" key="2">
    <source>
        <dbReference type="ARBA" id="ARBA00022490"/>
    </source>
</evidence>
<feature type="compositionally biased region" description="Low complexity" evidence="5">
    <location>
        <begin position="2162"/>
        <end position="2175"/>
    </location>
</feature>
<feature type="region of interest" description="Disordered" evidence="5">
    <location>
        <begin position="1748"/>
        <end position="1923"/>
    </location>
</feature>
<dbReference type="VEuPathDB" id="FungiDB:PSHT_00502"/>
<comment type="caution">
    <text evidence="7">The sequence shown here is derived from an EMBL/GenBank/DDBJ whole genome shotgun (WGS) entry which is preliminary data.</text>
</comment>
<feature type="coiled-coil region" evidence="4">
    <location>
        <begin position="947"/>
        <end position="981"/>
    </location>
</feature>
<gene>
    <name evidence="7" type="ORF">PSTT_09050</name>
</gene>
<keyword evidence="8" id="KW-1185">Reference proteome</keyword>
<evidence type="ECO:0000313" key="7">
    <source>
        <dbReference type="EMBL" id="POW06349.1"/>
    </source>
</evidence>
<feature type="compositionally biased region" description="Polar residues" evidence="5">
    <location>
        <begin position="1811"/>
        <end position="1826"/>
    </location>
</feature>
<protein>
    <recommendedName>
        <fullName evidence="6">GAR domain-containing protein</fullName>
    </recommendedName>
</protein>
<dbReference type="PROSITE" id="PS51460">
    <property type="entry name" value="GAR"/>
    <property type="match status" value="1"/>
</dbReference>
<dbReference type="Proteomes" id="UP000239156">
    <property type="component" value="Unassembled WGS sequence"/>
</dbReference>